<dbReference type="Gene3D" id="3.40.50.12780">
    <property type="entry name" value="N-terminal domain of ligase-like"/>
    <property type="match status" value="1"/>
</dbReference>
<dbReference type="PANTHER" id="PTHR36932">
    <property type="entry name" value="CAPSULAR POLYSACCHARIDE BIOSYNTHESIS PROTEIN"/>
    <property type="match status" value="1"/>
</dbReference>
<reference evidence="2 3" key="1">
    <citation type="submission" date="2024-02" db="EMBL/GenBank/DDBJ databases">
        <title>Genome sequence of Aquincola sp. MAHUQ-54.</title>
        <authorList>
            <person name="Huq M.A."/>
        </authorList>
    </citation>
    <scope>NUCLEOTIDE SEQUENCE [LARGE SCALE GENOMIC DNA]</scope>
    <source>
        <strain evidence="2 3">MAHUQ-54</strain>
    </source>
</reference>
<evidence type="ECO:0000313" key="3">
    <source>
        <dbReference type="Proteomes" id="UP001336250"/>
    </source>
</evidence>
<dbReference type="EMBL" id="JAZIBG010000009">
    <property type="protein sequence ID" value="MEF7612769.1"/>
    <property type="molecule type" value="Genomic_DNA"/>
</dbReference>
<organism evidence="2 3">
    <name type="scientific">Aquincola agrisoli</name>
    <dbReference type="NCBI Taxonomy" id="3119538"/>
    <lineage>
        <taxon>Bacteria</taxon>
        <taxon>Pseudomonadati</taxon>
        <taxon>Pseudomonadota</taxon>
        <taxon>Betaproteobacteria</taxon>
        <taxon>Burkholderiales</taxon>
        <taxon>Sphaerotilaceae</taxon>
        <taxon>Aquincola</taxon>
    </lineage>
</organism>
<dbReference type="Pfam" id="PF00501">
    <property type="entry name" value="AMP-binding"/>
    <property type="match status" value="1"/>
</dbReference>
<dbReference type="AlphaFoldDB" id="A0AAW9QBM3"/>
<gene>
    <name evidence="2" type="ORF">V4F39_02525</name>
</gene>
<dbReference type="InterPro" id="IPR000873">
    <property type="entry name" value="AMP-dep_synth/lig_dom"/>
</dbReference>
<dbReference type="Proteomes" id="UP001336250">
    <property type="component" value="Unassembled WGS sequence"/>
</dbReference>
<dbReference type="RefSeq" id="WP_332287663.1">
    <property type="nucleotide sequence ID" value="NZ_JAZIBG010000009.1"/>
</dbReference>
<evidence type="ECO:0000259" key="1">
    <source>
        <dbReference type="Pfam" id="PF00501"/>
    </source>
</evidence>
<name>A0AAW9QBM3_9BURK</name>
<dbReference type="SUPFAM" id="SSF56801">
    <property type="entry name" value="Acetyl-CoA synthetase-like"/>
    <property type="match status" value="1"/>
</dbReference>
<proteinExistence type="predicted"/>
<sequence>MADAFDPWQSAAIAADVVAAGASPQALAQRRASRLATLLRAARRRSPLCREMLAPYGDLAGVALQDLPVMRKPQLMARFDDWVGDRALSLPALRRFVADRTRIAQPFLGRYTVWESSGSSGEPGLFVQDPQAMAVYDALEAWRRPLVRPLLRLVDPLYLGERIAFVGAIDGHFATTVSLQRLRRLNPAWGAVLRFVSFLQATPALVAALDAYRPTIVATYPSAAVMLAQEHRVGRLRHAPAEVWMGGETLTPAMRRFVTETFGCAVVNSYGASEFLALASECSHGSLHLNSDWAILEPVDGAGRPVPAGETGSTALLTNLANHVQPLIRYDLGDRVTLRPQGCACGSARPVVEVEGRCDDTLYVPAAQGGRVSILPLAVCTVLEEAAGLFDFQLVQVRPGRLVLSTAQPGRTGDDALQRARASLAAFLSAQGAPHVQIACRHAGPDVRGRSGKVQRVVSLVAPHRAATP</sequence>
<dbReference type="InterPro" id="IPR042099">
    <property type="entry name" value="ANL_N_sf"/>
</dbReference>
<protein>
    <submittedName>
        <fullName evidence="2">AMP-binding protein</fullName>
    </submittedName>
</protein>
<comment type="caution">
    <text evidence="2">The sequence shown here is derived from an EMBL/GenBank/DDBJ whole genome shotgun (WGS) entry which is preliminary data.</text>
</comment>
<dbReference type="InterPro" id="IPR053158">
    <property type="entry name" value="CapK_Type1_Caps_Biosynth"/>
</dbReference>
<dbReference type="PANTHER" id="PTHR36932:SF1">
    <property type="entry name" value="CAPSULAR POLYSACCHARIDE BIOSYNTHESIS PROTEIN"/>
    <property type="match status" value="1"/>
</dbReference>
<evidence type="ECO:0000313" key="2">
    <source>
        <dbReference type="EMBL" id="MEF7612769.1"/>
    </source>
</evidence>
<keyword evidence="3" id="KW-1185">Reference proteome</keyword>
<accession>A0AAW9QBM3</accession>
<feature type="domain" description="AMP-dependent synthetase/ligase" evidence="1">
    <location>
        <begin position="201"/>
        <end position="307"/>
    </location>
</feature>